<proteinExistence type="predicted"/>
<dbReference type="RefSeq" id="WP_134016806.1">
    <property type="nucleotide sequence ID" value="NZ_SOEC01000004.1"/>
</dbReference>
<reference evidence="1 2" key="1">
    <citation type="submission" date="2019-03" db="EMBL/GenBank/DDBJ databases">
        <title>Freshwater and sediment microbial communities from various areas in North America, analyzing microbe dynamics in response to fracking.</title>
        <authorList>
            <person name="Lamendella R."/>
        </authorList>
    </citation>
    <scope>NUCLEOTIDE SEQUENCE [LARGE SCALE GENOMIC DNA]</scope>
    <source>
        <strain evidence="1 2">6_TX</strain>
    </source>
</reference>
<protein>
    <recommendedName>
        <fullName evidence="3">N-acetyltransferase domain-containing protein</fullName>
    </recommendedName>
</protein>
<dbReference type="OrthoDB" id="6711434at2"/>
<dbReference type="Proteomes" id="UP000294489">
    <property type="component" value="Unassembled WGS sequence"/>
</dbReference>
<sequence length="155" mass="17681">MAKPSVIPATLEHAEAMAPNLRECDRQEIWAASRQYPRDSLRHAVMASSCAWTGMVDDDIACMFGVVPQSLMGGSGFVWMLGTPLVEQHAVMFLRRNRAKVAEMASQFPYLHNYVDARNETAIRWLRWLGFTIHDDEPYGALGLPFHHFEMRHHV</sequence>
<gene>
    <name evidence="1" type="ORF">DFO67_10412</name>
</gene>
<evidence type="ECO:0000313" key="1">
    <source>
        <dbReference type="EMBL" id="TDX30757.1"/>
    </source>
</evidence>
<dbReference type="SUPFAM" id="SSF55729">
    <property type="entry name" value="Acyl-CoA N-acyltransferases (Nat)"/>
    <property type="match status" value="1"/>
</dbReference>
<comment type="caution">
    <text evidence="1">The sequence shown here is derived from an EMBL/GenBank/DDBJ whole genome shotgun (WGS) entry which is preliminary data.</text>
</comment>
<dbReference type="AlphaFoldDB" id="A0A4R8FW09"/>
<accession>A0A4R8FW09</accession>
<organism evidence="1 2">
    <name type="scientific">Modicisalibacter xianhensis</name>
    <dbReference type="NCBI Taxonomy" id="442341"/>
    <lineage>
        <taxon>Bacteria</taxon>
        <taxon>Pseudomonadati</taxon>
        <taxon>Pseudomonadota</taxon>
        <taxon>Gammaproteobacteria</taxon>
        <taxon>Oceanospirillales</taxon>
        <taxon>Halomonadaceae</taxon>
        <taxon>Modicisalibacter</taxon>
    </lineage>
</organism>
<name>A0A4R8FW09_9GAMM</name>
<dbReference type="EMBL" id="SOEC01000004">
    <property type="protein sequence ID" value="TDX30757.1"/>
    <property type="molecule type" value="Genomic_DNA"/>
</dbReference>
<evidence type="ECO:0008006" key="3">
    <source>
        <dbReference type="Google" id="ProtNLM"/>
    </source>
</evidence>
<dbReference type="InterPro" id="IPR016181">
    <property type="entry name" value="Acyl_CoA_acyltransferase"/>
</dbReference>
<evidence type="ECO:0000313" key="2">
    <source>
        <dbReference type="Proteomes" id="UP000294489"/>
    </source>
</evidence>